<keyword evidence="2 3" id="KW-0560">Oxidoreductase</keyword>
<dbReference type="InterPro" id="IPR016161">
    <property type="entry name" value="Ald_DH/histidinol_DH"/>
</dbReference>
<dbReference type="InterPro" id="IPR012394">
    <property type="entry name" value="Aldehyde_DH_NAD(P)"/>
</dbReference>
<keyword evidence="8" id="KW-1185">Reference proteome</keyword>
<gene>
    <name evidence="7" type="ORF">GCM10010439_12250</name>
</gene>
<protein>
    <recommendedName>
        <fullName evidence="3">Aldehyde dehydrogenase</fullName>
    </recommendedName>
</protein>
<feature type="domain" description="Aldehyde dehydrogenase" evidence="6">
    <location>
        <begin position="7"/>
        <end position="426"/>
    </location>
</feature>
<dbReference type="Proteomes" id="UP001501842">
    <property type="component" value="Unassembled WGS sequence"/>
</dbReference>
<dbReference type="PANTHER" id="PTHR43570">
    <property type="entry name" value="ALDEHYDE DEHYDROGENASE"/>
    <property type="match status" value="1"/>
</dbReference>
<reference evidence="8" key="1">
    <citation type="journal article" date="2019" name="Int. J. Syst. Evol. Microbiol.">
        <title>The Global Catalogue of Microorganisms (GCM) 10K type strain sequencing project: providing services to taxonomists for standard genome sequencing and annotation.</title>
        <authorList>
            <consortium name="The Broad Institute Genomics Platform"/>
            <consortium name="The Broad Institute Genome Sequencing Center for Infectious Disease"/>
            <person name="Wu L."/>
            <person name="Ma J."/>
        </authorList>
    </citation>
    <scope>NUCLEOTIDE SEQUENCE [LARGE SCALE GENOMIC DNA]</scope>
    <source>
        <strain evidence="8">JCM 8201</strain>
    </source>
</reference>
<evidence type="ECO:0000256" key="5">
    <source>
        <dbReference type="RuleBase" id="RU003345"/>
    </source>
</evidence>
<dbReference type="PROSITE" id="PS00687">
    <property type="entry name" value="ALDEHYDE_DEHYDR_GLU"/>
    <property type="match status" value="1"/>
</dbReference>
<evidence type="ECO:0000259" key="6">
    <source>
        <dbReference type="Pfam" id="PF00171"/>
    </source>
</evidence>
<dbReference type="Gene3D" id="3.40.309.10">
    <property type="entry name" value="Aldehyde Dehydrogenase, Chain A, domain 2"/>
    <property type="match status" value="1"/>
</dbReference>
<dbReference type="CDD" id="cd07087">
    <property type="entry name" value="ALDH_F3-13-14_CALDH-like"/>
    <property type="match status" value="1"/>
</dbReference>
<dbReference type="InterPro" id="IPR015590">
    <property type="entry name" value="Aldehyde_DH_dom"/>
</dbReference>
<name>A0ABP6GDC5_9ACTN</name>
<proteinExistence type="inferred from homology"/>
<dbReference type="PANTHER" id="PTHR43570:SF16">
    <property type="entry name" value="ALDEHYDE DEHYDROGENASE TYPE III, ISOFORM Q"/>
    <property type="match status" value="1"/>
</dbReference>
<evidence type="ECO:0000256" key="3">
    <source>
        <dbReference type="PIRNR" id="PIRNR036492"/>
    </source>
</evidence>
<dbReference type="RefSeq" id="WP_344449198.1">
    <property type="nucleotide sequence ID" value="NZ_BAAATZ010000005.1"/>
</dbReference>
<evidence type="ECO:0000256" key="2">
    <source>
        <dbReference type="ARBA" id="ARBA00023002"/>
    </source>
</evidence>
<dbReference type="InterPro" id="IPR016163">
    <property type="entry name" value="Ald_DH_C"/>
</dbReference>
<evidence type="ECO:0000256" key="4">
    <source>
        <dbReference type="PROSITE-ProRule" id="PRU10007"/>
    </source>
</evidence>
<dbReference type="InterPro" id="IPR029510">
    <property type="entry name" value="Ald_DH_CS_GLU"/>
</dbReference>
<sequence length="455" mass="49043">MSPIAENVERLRRTFASGRTKPLAWRKAQLDAIHRLITEREDEIVEALAEDLGRESFDSWFADLSSTKTEVLDAKKNLAGWVRPRKAGTPLAMLPARSWVQYEPLGTVLIIGPWNYPVYLTLSPAVAAVAAGNCVVVKPSEHAPATSALLARLIPQYLDQDAVYVVEGAADVTQELLDQGLDHVLFTGGPQIAKAIMAGAAKHLTPVTLELGGKSPVIVAADTDVATAARRIVFGKQLNSGQTCIAPDYALVDRKVLDRFTAEVVKAVDEMSGGEGGRARRIVNERHARRLAGLLDGHGGKVVHGGESDPDARTVDFTVVVDPDPDSELMTEEIFGPILPVVGVSSVAEAVEFVRERPKPLAAYLFTGNKADERRFLADVSAGGVVINHVGYHALNPNLPFGGVGNSGMGSYHGEYGFKTFSHAKACLRKGISPDPGFVYPPYTESTKKLLRRLL</sequence>
<evidence type="ECO:0000256" key="1">
    <source>
        <dbReference type="ARBA" id="ARBA00009986"/>
    </source>
</evidence>
<dbReference type="EMBL" id="BAAATZ010000005">
    <property type="protein sequence ID" value="GAA2721622.1"/>
    <property type="molecule type" value="Genomic_DNA"/>
</dbReference>
<dbReference type="SUPFAM" id="SSF53720">
    <property type="entry name" value="ALDH-like"/>
    <property type="match status" value="1"/>
</dbReference>
<accession>A0ABP6GDC5</accession>
<dbReference type="Gene3D" id="3.40.605.10">
    <property type="entry name" value="Aldehyde Dehydrogenase, Chain A, domain 1"/>
    <property type="match status" value="1"/>
</dbReference>
<dbReference type="Pfam" id="PF00171">
    <property type="entry name" value="Aldedh"/>
    <property type="match status" value="1"/>
</dbReference>
<organism evidence="7 8">
    <name type="scientific">Actinocorallia aurantiaca</name>
    <dbReference type="NCBI Taxonomy" id="46204"/>
    <lineage>
        <taxon>Bacteria</taxon>
        <taxon>Bacillati</taxon>
        <taxon>Actinomycetota</taxon>
        <taxon>Actinomycetes</taxon>
        <taxon>Streptosporangiales</taxon>
        <taxon>Thermomonosporaceae</taxon>
        <taxon>Actinocorallia</taxon>
    </lineage>
</organism>
<feature type="active site" evidence="4">
    <location>
        <position position="210"/>
    </location>
</feature>
<dbReference type="InterPro" id="IPR016162">
    <property type="entry name" value="Ald_DH_N"/>
</dbReference>
<dbReference type="PIRSF" id="PIRSF036492">
    <property type="entry name" value="ALDH"/>
    <property type="match status" value="1"/>
</dbReference>
<evidence type="ECO:0000313" key="7">
    <source>
        <dbReference type="EMBL" id="GAA2721622.1"/>
    </source>
</evidence>
<comment type="similarity">
    <text evidence="1 3 5">Belongs to the aldehyde dehydrogenase family.</text>
</comment>
<comment type="caution">
    <text evidence="7">The sequence shown here is derived from an EMBL/GenBank/DDBJ whole genome shotgun (WGS) entry which is preliminary data.</text>
</comment>
<evidence type="ECO:0000313" key="8">
    <source>
        <dbReference type="Proteomes" id="UP001501842"/>
    </source>
</evidence>